<evidence type="ECO:0000256" key="1">
    <source>
        <dbReference type="ARBA" id="ARBA00022741"/>
    </source>
</evidence>
<dbReference type="InterPro" id="IPR036627">
    <property type="entry name" value="CobW-likC_sf"/>
</dbReference>
<dbReference type="SUPFAM" id="SSF90002">
    <property type="entry name" value="Hypothetical protein YjiA, C-terminal domain"/>
    <property type="match status" value="1"/>
</dbReference>
<dbReference type="InterPro" id="IPR003495">
    <property type="entry name" value="CobW/HypB/UreG_nucleotide-bd"/>
</dbReference>
<sequence>MVVAGFLGSGKTTLLNHLLARSGGARIAVVVNDFGAVGIDAMLVSGSGGTISLDNGCLCCAVGEDGVGPVLDRLVRDDRDGPDVIVIEASGIAEPGTLVQMVLAAGNPRLVFGGLVEMVDAVEFEALLRRHPTVEKHVGLADLLVLNKVDRADPGKVWRVRRLLRELNDAAPIVPATHSAVDPRLLFDITVVPGRQLMLGEAIDHADDHAAHLHATYDSVSFTSDEPLDPQRLRDLLDRRPAGVYRIKGVVAFGVPGHRQRYVLHTVGRYVRFRRTRWAAGEPRRTSLVLIGSGIDTAAIRAELAACVVDDDSRTDPDAMLPVLRYTFGG</sequence>
<keyword evidence="8" id="KW-1185">Reference proteome</keyword>
<gene>
    <name evidence="7" type="ORF">SAMN05216377_10621</name>
</gene>
<accession>A0A1G7MR31</accession>
<keyword evidence="3" id="KW-0143">Chaperone</keyword>
<dbReference type="CDD" id="cd03112">
    <property type="entry name" value="CobW-like"/>
    <property type="match status" value="1"/>
</dbReference>
<dbReference type="EMBL" id="FNBE01000006">
    <property type="protein sequence ID" value="SDF64167.1"/>
    <property type="molecule type" value="Genomic_DNA"/>
</dbReference>
<evidence type="ECO:0000313" key="7">
    <source>
        <dbReference type="EMBL" id="SDF64167.1"/>
    </source>
</evidence>
<dbReference type="InterPro" id="IPR051316">
    <property type="entry name" value="Zinc-reg_GTPase_activator"/>
</dbReference>
<name>A0A1G7MR31_PSEOR</name>
<dbReference type="Gene3D" id="3.40.50.300">
    <property type="entry name" value="P-loop containing nucleotide triphosphate hydrolases"/>
    <property type="match status" value="1"/>
</dbReference>
<dbReference type="InterPro" id="IPR011629">
    <property type="entry name" value="CobW-like_C"/>
</dbReference>
<dbReference type="Gene3D" id="3.30.1220.10">
    <property type="entry name" value="CobW-like, C-terminal domain"/>
    <property type="match status" value="1"/>
</dbReference>
<keyword evidence="1" id="KW-0547">Nucleotide-binding</keyword>
<keyword evidence="2" id="KW-0378">Hydrolase</keyword>
<protein>
    <submittedName>
        <fullName evidence="7">GTPase, G3E family</fullName>
    </submittedName>
</protein>
<dbReference type="InterPro" id="IPR027417">
    <property type="entry name" value="P-loop_NTPase"/>
</dbReference>
<proteinExistence type="inferred from homology"/>
<evidence type="ECO:0000259" key="6">
    <source>
        <dbReference type="SMART" id="SM00833"/>
    </source>
</evidence>
<dbReference type="PANTHER" id="PTHR13748:SF62">
    <property type="entry name" value="COBW DOMAIN-CONTAINING PROTEIN"/>
    <property type="match status" value="1"/>
</dbReference>
<reference evidence="7 8" key="1">
    <citation type="submission" date="2016-10" db="EMBL/GenBank/DDBJ databases">
        <authorList>
            <person name="de Groot N.N."/>
        </authorList>
    </citation>
    <scope>NUCLEOTIDE SEQUENCE [LARGE SCALE GENOMIC DNA]</scope>
    <source>
        <strain evidence="7 8">CGMCC 4.3143</strain>
    </source>
</reference>
<comment type="similarity">
    <text evidence="4">Belongs to the SIMIBI class G3E GTPase family. ZNG1 subfamily.</text>
</comment>
<comment type="catalytic activity">
    <reaction evidence="5">
        <text>GTP + H2O = GDP + phosphate + H(+)</text>
        <dbReference type="Rhea" id="RHEA:19669"/>
        <dbReference type="ChEBI" id="CHEBI:15377"/>
        <dbReference type="ChEBI" id="CHEBI:15378"/>
        <dbReference type="ChEBI" id="CHEBI:37565"/>
        <dbReference type="ChEBI" id="CHEBI:43474"/>
        <dbReference type="ChEBI" id="CHEBI:58189"/>
    </reaction>
    <physiologicalReaction direction="left-to-right" evidence="5">
        <dbReference type="Rhea" id="RHEA:19670"/>
    </physiologicalReaction>
</comment>
<dbReference type="Pfam" id="PF02492">
    <property type="entry name" value="cobW"/>
    <property type="match status" value="1"/>
</dbReference>
<dbReference type="GO" id="GO:0000166">
    <property type="term" value="F:nucleotide binding"/>
    <property type="evidence" value="ECO:0007669"/>
    <property type="project" value="UniProtKB-KW"/>
</dbReference>
<dbReference type="PANTHER" id="PTHR13748">
    <property type="entry name" value="COBW-RELATED"/>
    <property type="match status" value="1"/>
</dbReference>
<dbReference type="STRING" id="366584.SAMN05216377_10621"/>
<evidence type="ECO:0000256" key="5">
    <source>
        <dbReference type="ARBA" id="ARBA00049117"/>
    </source>
</evidence>
<dbReference type="AlphaFoldDB" id="A0A1G7MR31"/>
<evidence type="ECO:0000256" key="4">
    <source>
        <dbReference type="ARBA" id="ARBA00034320"/>
    </source>
</evidence>
<evidence type="ECO:0000313" key="8">
    <source>
        <dbReference type="Proteomes" id="UP000198967"/>
    </source>
</evidence>
<dbReference type="Pfam" id="PF07683">
    <property type="entry name" value="CobW_C"/>
    <property type="match status" value="1"/>
</dbReference>
<organism evidence="7 8">
    <name type="scientific">Pseudonocardia oroxyli</name>
    <dbReference type="NCBI Taxonomy" id="366584"/>
    <lineage>
        <taxon>Bacteria</taxon>
        <taxon>Bacillati</taxon>
        <taxon>Actinomycetota</taxon>
        <taxon>Actinomycetes</taxon>
        <taxon>Pseudonocardiales</taxon>
        <taxon>Pseudonocardiaceae</taxon>
        <taxon>Pseudonocardia</taxon>
    </lineage>
</organism>
<feature type="domain" description="CobW C-terminal" evidence="6">
    <location>
        <begin position="217"/>
        <end position="308"/>
    </location>
</feature>
<dbReference type="GO" id="GO:0016787">
    <property type="term" value="F:hydrolase activity"/>
    <property type="evidence" value="ECO:0007669"/>
    <property type="project" value="UniProtKB-KW"/>
</dbReference>
<dbReference type="SMART" id="SM00833">
    <property type="entry name" value="CobW_C"/>
    <property type="match status" value="1"/>
</dbReference>
<evidence type="ECO:0000256" key="3">
    <source>
        <dbReference type="ARBA" id="ARBA00023186"/>
    </source>
</evidence>
<evidence type="ECO:0000256" key="2">
    <source>
        <dbReference type="ARBA" id="ARBA00022801"/>
    </source>
</evidence>
<dbReference type="Proteomes" id="UP000198967">
    <property type="component" value="Unassembled WGS sequence"/>
</dbReference>
<dbReference type="GO" id="GO:0005737">
    <property type="term" value="C:cytoplasm"/>
    <property type="evidence" value="ECO:0007669"/>
    <property type="project" value="TreeGrafter"/>
</dbReference>
<dbReference type="SUPFAM" id="SSF52540">
    <property type="entry name" value="P-loop containing nucleoside triphosphate hydrolases"/>
    <property type="match status" value="1"/>
</dbReference>